<dbReference type="Proteomes" id="UP000267858">
    <property type="component" value="Chromosome"/>
</dbReference>
<evidence type="ECO:0000259" key="1">
    <source>
        <dbReference type="Pfam" id="PF12835"/>
    </source>
</evidence>
<reference evidence="2 3" key="1">
    <citation type="submission" date="2018-12" db="EMBL/GenBank/DDBJ databases">
        <authorList>
            <consortium name="Pathogen Informatics"/>
        </authorList>
    </citation>
    <scope>NUCLEOTIDE SEQUENCE [LARGE SCALE GENOMIC DNA]</scope>
    <source>
        <strain evidence="2 3">NCTC5773</strain>
    </source>
</reference>
<name>A0A6D2G8E1_SALER</name>
<accession>A0A6D2G8E1</accession>
<proteinExistence type="predicted"/>
<dbReference type="AlphaFoldDB" id="A0A6D2G8E1"/>
<evidence type="ECO:0000313" key="2">
    <source>
        <dbReference type="EMBL" id="VEA02103.1"/>
    </source>
</evidence>
<sequence>MKLAITPDHYRNVLETARAKDPGLAAALELSGLMGLRSQEAVQSVQSLKTWRQALDRGVWHQRRGDPVGRSFLMLSLSKKALDNALAVSEDRHGRLIDKPDLKTAMKYWHSQASRLGLTGYGRRGTPVPDARRFHLSARKRHNMRSTHFCATTREIDFLYDLTDLTNGGNGPDFVSEINLAPAGKAQFAGTDKQMQGQR</sequence>
<evidence type="ECO:0000313" key="3">
    <source>
        <dbReference type="Proteomes" id="UP000267858"/>
    </source>
</evidence>
<dbReference type="EMBL" id="LR134141">
    <property type="protein sequence ID" value="VEA02103.1"/>
    <property type="molecule type" value="Genomic_DNA"/>
</dbReference>
<dbReference type="Pfam" id="PF12835">
    <property type="entry name" value="Integrase_1"/>
    <property type="match status" value="1"/>
</dbReference>
<gene>
    <name evidence="2" type="ORF">NCTC5773_01994</name>
</gene>
<feature type="domain" description="Integrase catalytic" evidence="1">
    <location>
        <begin position="2"/>
        <end position="121"/>
    </location>
</feature>
<dbReference type="InterPro" id="IPR024456">
    <property type="entry name" value="Integrase_catalytic_putative"/>
</dbReference>
<organism evidence="2 3">
    <name type="scientific">Salmonella enterica subsp. salamae</name>
    <dbReference type="NCBI Taxonomy" id="59202"/>
    <lineage>
        <taxon>Bacteria</taxon>
        <taxon>Pseudomonadati</taxon>
        <taxon>Pseudomonadota</taxon>
        <taxon>Gammaproteobacteria</taxon>
        <taxon>Enterobacterales</taxon>
        <taxon>Enterobacteriaceae</taxon>
        <taxon>Salmonella</taxon>
    </lineage>
</organism>
<protein>
    <submittedName>
        <fullName evidence="2">DNA-binding prophage protein</fullName>
    </submittedName>
</protein>
<keyword evidence="2" id="KW-0238">DNA-binding</keyword>
<dbReference type="GO" id="GO:0003677">
    <property type="term" value="F:DNA binding"/>
    <property type="evidence" value="ECO:0007669"/>
    <property type="project" value="UniProtKB-KW"/>
</dbReference>